<keyword evidence="1" id="KW-0732">Signal</keyword>
<sequence>MKKWIVLMAFILVILAGCSQQKDRPNADVEDYAQEYPVSAYGTEENLNTLTDVKLAADRKGYPSSDLGRITLIMENYSQKEYRYAEYFELEVEEDGIWYQLTQLADTPEPSKDLYLAPGQEKRLEQDISAYYGNDLPPGRYRLIKSFYWFVHERDWDYKQYNLSCEFELQ</sequence>
<gene>
    <name evidence="3" type="ORF">OBO34_07900</name>
</gene>
<evidence type="ECO:0000313" key="3">
    <source>
        <dbReference type="EMBL" id="MCU7378277.1"/>
    </source>
</evidence>
<reference evidence="3" key="1">
    <citation type="submission" date="2022-09" db="EMBL/GenBank/DDBJ databases">
        <title>Culturomic study of gut microbiota in children with autism spectrum disorder.</title>
        <authorList>
            <person name="Efimov B.A."/>
            <person name="Chaplin A.V."/>
            <person name="Sokolova S.R."/>
            <person name="Pikina A.P."/>
            <person name="Korzhanova M."/>
            <person name="Belova V."/>
            <person name="Korostin D."/>
        </authorList>
    </citation>
    <scope>NUCLEOTIDE SEQUENCE</scope>
    <source>
        <strain evidence="3">ASD5510</strain>
    </source>
</reference>
<dbReference type="Proteomes" id="UP001065549">
    <property type="component" value="Unassembled WGS sequence"/>
</dbReference>
<dbReference type="RefSeq" id="WP_253019819.1">
    <property type="nucleotide sequence ID" value="NZ_JAJAGH010000008.1"/>
</dbReference>
<keyword evidence="4" id="KW-1185">Reference proteome</keyword>
<dbReference type="Pfam" id="PF20251">
    <property type="entry name" value="Big_14"/>
    <property type="match status" value="1"/>
</dbReference>
<evidence type="ECO:0000256" key="1">
    <source>
        <dbReference type="SAM" id="SignalP"/>
    </source>
</evidence>
<comment type="caution">
    <text evidence="3">The sequence shown here is derived from an EMBL/GenBank/DDBJ whole genome shotgun (WGS) entry which is preliminary data.</text>
</comment>
<accession>A0A9J6QQY6</accession>
<dbReference type="AlphaFoldDB" id="A0A9J6QQY6"/>
<evidence type="ECO:0000259" key="2">
    <source>
        <dbReference type="Pfam" id="PF20251"/>
    </source>
</evidence>
<feature type="chain" id="PRO_5039907805" description="Bacterial Ig-like domain-containing protein" evidence="1">
    <location>
        <begin position="22"/>
        <end position="170"/>
    </location>
</feature>
<dbReference type="PROSITE" id="PS51257">
    <property type="entry name" value="PROKAR_LIPOPROTEIN"/>
    <property type="match status" value="1"/>
</dbReference>
<dbReference type="InterPro" id="IPR046878">
    <property type="entry name" value="Big_14"/>
</dbReference>
<feature type="signal peptide" evidence="1">
    <location>
        <begin position="1"/>
        <end position="21"/>
    </location>
</feature>
<organism evidence="3 4">
    <name type="scientific">Hominibacterium faecale</name>
    <dbReference type="NCBI Taxonomy" id="2839743"/>
    <lineage>
        <taxon>Bacteria</taxon>
        <taxon>Bacillati</taxon>
        <taxon>Bacillota</taxon>
        <taxon>Clostridia</taxon>
        <taxon>Peptostreptococcales</taxon>
        <taxon>Anaerovoracaceae</taxon>
        <taxon>Hominibacterium</taxon>
    </lineage>
</organism>
<feature type="domain" description="Bacterial Ig-like" evidence="2">
    <location>
        <begin position="52"/>
        <end position="166"/>
    </location>
</feature>
<evidence type="ECO:0000313" key="4">
    <source>
        <dbReference type="Proteomes" id="UP001065549"/>
    </source>
</evidence>
<protein>
    <recommendedName>
        <fullName evidence="2">Bacterial Ig-like domain-containing protein</fullName>
    </recommendedName>
</protein>
<dbReference type="EMBL" id="JAOSHN010000003">
    <property type="protein sequence ID" value="MCU7378277.1"/>
    <property type="molecule type" value="Genomic_DNA"/>
</dbReference>
<proteinExistence type="predicted"/>
<name>A0A9J6QQY6_9FIRM</name>